<dbReference type="EMBL" id="FLUP01000002">
    <property type="protein sequence ID" value="SBW11488.1"/>
    <property type="molecule type" value="Genomic_DNA"/>
</dbReference>
<reference evidence="3" key="1">
    <citation type="submission" date="2016-04" db="EMBL/GenBank/DDBJ databases">
        <authorList>
            <person name="Evans L.H."/>
            <person name="Alamgir A."/>
            <person name="Owens N."/>
            <person name="Weber N.D."/>
            <person name="Virtaneva K."/>
            <person name="Barbian K."/>
            <person name="Babar A."/>
            <person name="Rosenke K."/>
        </authorList>
    </citation>
    <scope>NUCLEOTIDE SEQUENCE</scope>
    <source>
        <strain evidence="3">92-2</strain>
    </source>
</reference>
<feature type="transmembrane region" description="Helical" evidence="1">
    <location>
        <begin position="68"/>
        <end position="90"/>
    </location>
</feature>
<feature type="transmembrane region" description="Helical" evidence="1">
    <location>
        <begin position="266"/>
        <end position="284"/>
    </location>
</feature>
<dbReference type="AlphaFoldDB" id="A0A212KIN0"/>
<feature type="transmembrane region" description="Helical" evidence="1">
    <location>
        <begin position="96"/>
        <end position="117"/>
    </location>
</feature>
<keyword evidence="1" id="KW-0472">Membrane</keyword>
<gene>
    <name evidence="3" type="ORF">KM92DES2_20088</name>
</gene>
<feature type="domain" description="EamA" evidence="2">
    <location>
        <begin position="8"/>
        <end position="139"/>
    </location>
</feature>
<feature type="transmembrane region" description="Helical" evidence="1">
    <location>
        <begin position="241"/>
        <end position="260"/>
    </location>
</feature>
<proteinExistence type="predicted"/>
<dbReference type="PANTHER" id="PTHR22911:SF79">
    <property type="entry name" value="MOBA-LIKE NTP TRANSFERASE DOMAIN-CONTAINING PROTEIN"/>
    <property type="match status" value="1"/>
</dbReference>
<organism evidence="3">
    <name type="scientific">uncultured Desulfovibrio sp</name>
    <dbReference type="NCBI Taxonomy" id="167968"/>
    <lineage>
        <taxon>Bacteria</taxon>
        <taxon>Pseudomonadati</taxon>
        <taxon>Thermodesulfobacteriota</taxon>
        <taxon>Desulfovibrionia</taxon>
        <taxon>Desulfovibrionales</taxon>
        <taxon>Desulfovibrionaceae</taxon>
        <taxon>Desulfovibrio</taxon>
        <taxon>environmental samples</taxon>
    </lineage>
</organism>
<feature type="transmembrane region" description="Helical" evidence="1">
    <location>
        <begin position="42"/>
        <end position="61"/>
    </location>
</feature>
<evidence type="ECO:0000259" key="2">
    <source>
        <dbReference type="Pfam" id="PF00892"/>
    </source>
</evidence>
<evidence type="ECO:0000256" key="1">
    <source>
        <dbReference type="SAM" id="Phobius"/>
    </source>
</evidence>
<keyword evidence="1" id="KW-1133">Transmembrane helix</keyword>
<dbReference type="Gene3D" id="1.10.3730.20">
    <property type="match status" value="1"/>
</dbReference>
<dbReference type="PANTHER" id="PTHR22911">
    <property type="entry name" value="ACYL-MALONYL CONDENSING ENZYME-RELATED"/>
    <property type="match status" value="1"/>
</dbReference>
<name>A0A212KIN0_9BACT</name>
<accession>A0A212KIN0</accession>
<dbReference type="RefSeq" id="WP_192113778.1">
    <property type="nucleotide sequence ID" value="NZ_UPYQ01000024.1"/>
</dbReference>
<dbReference type="Pfam" id="PF00892">
    <property type="entry name" value="EamA"/>
    <property type="match status" value="2"/>
</dbReference>
<evidence type="ECO:0000313" key="3">
    <source>
        <dbReference type="EMBL" id="SBW11488.1"/>
    </source>
</evidence>
<sequence length="289" mass="31556">MRQNMFNGYVWILLAALLWSLLGVVSKFCQHAGVLPLETAFWRAAIGCAFFLAHAALTGGLRIPLRHALTFMLFGAWGVGVFFGAMQMAIKLSGGATAVVLLYTAPVWVAVFSRFLFDEHITRRKALAVLIALSGTALVCFSGGSLPGETSLEGIGFGLLSGLCYATHYPFYRWWQRRYSTASIYGFMLLGGVVALGFSGPVHVDHAPDTWGWLFALGLLTCYMAYICYGQGLKRISLVRAAVTCHLEPVLGTLWVWLFWNESFSASGWLGGALVLSAVFLLTTDKTSE</sequence>
<dbReference type="InterPro" id="IPR000620">
    <property type="entry name" value="EamA_dom"/>
</dbReference>
<dbReference type="SUPFAM" id="SSF103481">
    <property type="entry name" value="Multidrug resistance efflux transporter EmrE"/>
    <property type="match status" value="2"/>
</dbReference>
<feature type="transmembrane region" description="Helical" evidence="1">
    <location>
        <begin position="210"/>
        <end position="229"/>
    </location>
</feature>
<feature type="transmembrane region" description="Helical" evidence="1">
    <location>
        <begin position="154"/>
        <end position="172"/>
    </location>
</feature>
<protein>
    <recommendedName>
        <fullName evidence="2">EamA domain-containing protein</fullName>
    </recommendedName>
</protein>
<feature type="domain" description="EamA" evidence="2">
    <location>
        <begin position="154"/>
        <end position="283"/>
    </location>
</feature>
<dbReference type="GO" id="GO:0016020">
    <property type="term" value="C:membrane"/>
    <property type="evidence" value="ECO:0007669"/>
    <property type="project" value="InterPro"/>
</dbReference>
<keyword evidence="1" id="KW-0812">Transmembrane</keyword>
<feature type="transmembrane region" description="Helical" evidence="1">
    <location>
        <begin position="184"/>
        <end position="204"/>
    </location>
</feature>
<feature type="transmembrane region" description="Helical" evidence="1">
    <location>
        <begin position="126"/>
        <end position="148"/>
    </location>
</feature>
<dbReference type="InterPro" id="IPR037185">
    <property type="entry name" value="EmrE-like"/>
</dbReference>